<proteinExistence type="predicted"/>
<keyword evidence="2" id="KW-1185">Reference proteome</keyword>
<dbReference type="RefSeq" id="WP_013882044.1">
    <property type="nucleotide sequence ID" value="NC_015670.1"/>
</dbReference>
<dbReference type="KEGG" id="hbi:HBZC1_p0570"/>
<evidence type="ECO:0008006" key="3">
    <source>
        <dbReference type="Google" id="ProtNLM"/>
    </source>
</evidence>
<evidence type="ECO:0000313" key="1">
    <source>
        <dbReference type="EMBL" id="CCB80937.1"/>
    </source>
</evidence>
<gene>
    <name evidence="1" type="ordered locus">HBZC1_p0570</name>
</gene>
<reference evidence="1 2" key="1">
    <citation type="journal article" date="2011" name="J. Bacteriol.">
        <title>Genome sequence of Helicobacter bizzozeronii strain CIII-1, an isolate from human gastric mucosa.</title>
        <authorList>
            <person name="Schott T."/>
            <person name="Rossi M."/>
            <person name="Hanninen M.L."/>
        </authorList>
    </citation>
    <scope>NUCLEOTIDE SEQUENCE [LARGE SCALE GENOMIC DNA]</scope>
    <source>
        <strain evidence="1 2">CIII-1</strain>
    </source>
</reference>
<dbReference type="HOGENOM" id="CLU_1852415_0_0_7"/>
<dbReference type="Pfam" id="PF08843">
    <property type="entry name" value="AbiEii"/>
    <property type="match status" value="1"/>
</dbReference>
<name>F8KUK2_HELBC</name>
<dbReference type="EMBL" id="FR871758">
    <property type="protein sequence ID" value="CCB80937.1"/>
    <property type="molecule type" value="Genomic_DNA"/>
</dbReference>
<protein>
    <recommendedName>
        <fullName evidence="3">Nucleotidyl transferase AbiEii toxin, Type IV TA system</fullName>
    </recommendedName>
</protein>
<dbReference type="InterPro" id="IPR014942">
    <property type="entry name" value="AbiEii"/>
</dbReference>
<dbReference type="AlphaFoldDB" id="F8KUK2"/>
<accession>F8KUK2</accession>
<geneLocation type="plasmid" evidence="1 2">
    <name>phbz1</name>
</geneLocation>
<organism evidence="1 2">
    <name type="scientific">Helicobacter bizzozeronii (strain CIII-1)</name>
    <dbReference type="NCBI Taxonomy" id="1002804"/>
    <lineage>
        <taxon>Bacteria</taxon>
        <taxon>Pseudomonadati</taxon>
        <taxon>Campylobacterota</taxon>
        <taxon>Epsilonproteobacteria</taxon>
        <taxon>Campylobacterales</taxon>
        <taxon>Helicobacteraceae</taxon>
        <taxon>Helicobacter</taxon>
    </lineage>
</organism>
<dbReference type="Proteomes" id="UP000008387">
    <property type="component" value="Plasmid phbz1"/>
</dbReference>
<keyword evidence="1" id="KW-0614">Plasmid</keyword>
<evidence type="ECO:0000313" key="2">
    <source>
        <dbReference type="Proteomes" id="UP000008387"/>
    </source>
</evidence>
<sequence length="138" mass="15338">MNLGFIGCANDQLDIIKSDFALQIQALKDFYPIIKSALDAGYPMQNIKLGGGTALAMYYFQHRLSFDLDLFVPDGQHLDYFRPKMWIDDVANFEGRYADLAHHVGVSILVGACPIKIDILAHSMGVDSLLDKSKTLSI</sequence>
<dbReference type="GeneID" id="64361204"/>